<dbReference type="Gene3D" id="3.40.47.10">
    <property type="match status" value="1"/>
</dbReference>
<evidence type="ECO:0000259" key="4">
    <source>
        <dbReference type="PROSITE" id="PS52004"/>
    </source>
</evidence>
<dbReference type="SMART" id="SM00825">
    <property type="entry name" value="PKS_KS"/>
    <property type="match status" value="1"/>
</dbReference>
<dbReference type="GO" id="GO:0006633">
    <property type="term" value="P:fatty acid biosynthetic process"/>
    <property type="evidence" value="ECO:0007669"/>
    <property type="project" value="TreeGrafter"/>
</dbReference>
<feature type="domain" description="Ketosynthase family 3 (KS3)" evidence="4">
    <location>
        <begin position="9"/>
        <end position="413"/>
    </location>
</feature>
<protein>
    <submittedName>
        <fullName evidence="5">3-oxoacyl-[acyl-carrier-protein] synthase II</fullName>
    </submittedName>
</protein>
<organism evidence="5 6">
    <name type="scientific">Actinokineospora alba</name>
    <dbReference type="NCBI Taxonomy" id="504798"/>
    <lineage>
        <taxon>Bacteria</taxon>
        <taxon>Bacillati</taxon>
        <taxon>Actinomycetota</taxon>
        <taxon>Actinomycetes</taxon>
        <taxon>Pseudonocardiales</taxon>
        <taxon>Pseudonocardiaceae</taxon>
        <taxon>Actinokineospora</taxon>
    </lineage>
</organism>
<dbReference type="PROSITE" id="PS52004">
    <property type="entry name" value="KS3_2"/>
    <property type="match status" value="1"/>
</dbReference>
<evidence type="ECO:0000256" key="1">
    <source>
        <dbReference type="ARBA" id="ARBA00008467"/>
    </source>
</evidence>
<evidence type="ECO:0000256" key="3">
    <source>
        <dbReference type="RuleBase" id="RU003694"/>
    </source>
</evidence>
<dbReference type="InterPro" id="IPR014030">
    <property type="entry name" value="Ketoacyl_synth_N"/>
</dbReference>
<dbReference type="FunFam" id="3.40.47.10:FF:000018">
    <property type="entry name" value="3-oxoacyl-[acyl-carrier-protein] synthase 2"/>
    <property type="match status" value="1"/>
</dbReference>
<dbReference type="GO" id="GO:0004315">
    <property type="term" value="F:3-oxoacyl-[acyl-carrier-protein] synthase activity"/>
    <property type="evidence" value="ECO:0007669"/>
    <property type="project" value="TreeGrafter"/>
</dbReference>
<dbReference type="InterPro" id="IPR000794">
    <property type="entry name" value="Beta-ketoacyl_synthase"/>
</dbReference>
<evidence type="ECO:0000313" key="5">
    <source>
        <dbReference type="EMBL" id="SDO18039.1"/>
    </source>
</evidence>
<sequence>MTEKDLGAARRVAVTGIGMRTPAGNTVKQAAATLLAAESTATTLPELVDGDAVVTFGCAVSELDEHEHLTPKERRQLDRPSRLALCAALDAVRDAGPEWTIEPDRGGVFVGTGIGGLSTMEDAALRNQHRPNRIPAMTVVRVMNSSPAGRIGAKLGLRGASPTISTACASGATAIGEAARRIRSGDLDVAVAGGVDAPLSPLVVSAFAAMRALSTRVDAPRLASRPFDDDRDGFVMAEGAVFLVLERLDRARERGAHIFGEVAGYHANTDPGDIVAPAPDGAIAAACVQAALHDAGLSAADITHVSAHGTSTTQGDRAEALALARAFGDRCPPVTAPKGVVGHMVGAAGAFEAAMALVFAADGVVPPVANFRSGRDAEPIDLVVGAPRRVAPGPAVSTSFGFGGQNASLVLTPAPAIP</sequence>
<keyword evidence="2 3" id="KW-0808">Transferase</keyword>
<dbReference type="SUPFAM" id="SSF53901">
    <property type="entry name" value="Thiolase-like"/>
    <property type="match status" value="2"/>
</dbReference>
<dbReference type="RefSeq" id="WP_091370428.1">
    <property type="nucleotide sequence ID" value="NZ_FNDV01000001.1"/>
</dbReference>
<evidence type="ECO:0000256" key="2">
    <source>
        <dbReference type="ARBA" id="ARBA00022679"/>
    </source>
</evidence>
<dbReference type="Pfam" id="PF00109">
    <property type="entry name" value="ketoacyl-synt"/>
    <property type="match status" value="1"/>
</dbReference>
<dbReference type="PANTHER" id="PTHR11712">
    <property type="entry name" value="POLYKETIDE SYNTHASE-RELATED"/>
    <property type="match status" value="1"/>
</dbReference>
<dbReference type="AlphaFoldDB" id="A0A1H0HFP8"/>
<dbReference type="EMBL" id="FNJB01000002">
    <property type="protein sequence ID" value="SDO18039.1"/>
    <property type="molecule type" value="Genomic_DNA"/>
</dbReference>
<proteinExistence type="inferred from homology"/>
<dbReference type="Pfam" id="PF02801">
    <property type="entry name" value="Ketoacyl-synt_C"/>
    <property type="match status" value="1"/>
</dbReference>
<dbReference type="InterPro" id="IPR016039">
    <property type="entry name" value="Thiolase-like"/>
</dbReference>
<name>A0A1H0HFP8_9PSEU</name>
<dbReference type="OrthoDB" id="9808669at2"/>
<dbReference type="CDD" id="cd00834">
    <property type="entry name" value="KAS_I_II"/>
    <property type="match status" value="1"/>
</dbReference>
<evidence type="ECO:0000313" key="6">
    <source>
        <dbReference type="Proteomes" id="UP000199651"/>
    </source>
</evidence>
<reference evidence="6" key="1">
    <citation type="submission" date="2016-10" db="EMBL/GenBank/DDBJ databases">
        <authorList>
            <person name="Varghese N."/>
            <person name="Submissions S."/>
        </authorList>
    </citation>
    <scope>NUCLEOTIDE SEQUENCE [LARGE SCALE GENOMIC DNA]</scope>
    <source>
        <strain evidence="6">IBRC-M 10655</strain>
    </source>
</reference>
<gene>
    <name evidence="5" type="ORF">SAMN05192558_102101</name>
</gene>
<dbReference type="InterPro" id="IPR014031">
    <property type="entry name" value="Ketoacyl_synth_C"/>
</dbReference>
<dbReference type="PANTHER" id="PTHR11712:SF347">
    <property type="entry name" value="BETA KETOACYL-ACYL CARRIER PROTEIN SYNTHASE"/>
    <property type="match status" value="1"/>
</dbReference>
<dbReference type="InterPro" id="IPR020841">
    <property type="entry name" value="PKS_Beta-ketoAc_synthase_dom"/>
</dbReference>
<keyword evidence="6" id="KW-1185">Reference proteome</keyword>
<dbReference type="Proteomes" id="UP000199651">
    <property type="component" value="Unassembled WGS sequence"/>
</dbReference>
<accession>A0A1H0HFP8</accession>
<comment type="similarity">
    <text evidence="1 3">Belongs to the thiolase-like superfamily. Beta-ketoacyl-ACP synthases family.</text>
</comment>
<dbReference type="STRING" id="504798.SAMN05421871_101202"/>